<evidence type="ECO:0000313" key="3">
    <source>
        <dbReference type="EMBL" id="KAB1226699.1"/>
    </source>
</evidence>
<dbReference type="Proteomes" id="UP000516437">
    <property type="component" value="Chromosome 1"/>
</dbReference>
<protein>
    <submittedName>
        <fullName evidence="3">18 kDa seed maturation protein</fullName>
    </submittedName>
</protein>
<sequence>MQTGKNAAASMKETAANVAASAKSGMEKTKASAQEKVEKMTSHDPLQKEMATEKKEGRKAQAELEKLEAREHNAAVKQTEKGGAHTGYPTTGTETTGTHTTTGATGHPTGTQQMSAMPGHGTEQPTGRVIERTEETRIDPGLGRTTAHNAHVEGTGPTYGTGGH</sequence>
<dbReference type="EMBL" id="RXIC02000019">
    <property type="protein sequence ID" value="KAB1226699.1"/>
    <property type="molecule type" value="Genomic_DNA"/>
</dbReference>
<dbReference type="PANTHER" id="PTHR33493">
    <property type="entry name" value="LATE EMBRYOGENESIS ABUNDANT PROTEIN 6-RELATED"/>
    <property type="match status" value="1"/>
</dbReference>
<feature type="compositionally biased region" description="Basic and acidic residues" evidence="2">
    <location>
        <begin position="25"/>
        <end position="83"/>
    </location>
</feature>
<feature type="compositionally biased region" description="Basic and acidic residues" evidence="2">
    <location>
        <begin position="129"/>
        <end position="138"/>
    </location>
</feature>
<reference evidence="3 4" key="1">
    <citation type="journal article" date="2019" name="Plant Biotechnol. J.">
        <title>The red bayberry genome and genetic basis of sex determination.</title>
        <authorList>
            <person name="Jia H.M."/>
            <person name="Jia H.J."/>
            <person name="Cai Q.L."/>
            <person name="Wang Y."/>
            <person name="Zhao H.B."/>
            <person name="Yang W.F."/>
            <person name="Wang G.Y."/>
            <person name="Li Y.H."/>
            <person name="Zhan D.L."/>
            <person name="Shen Y.T."/>
            <person name="Niu Q.F."/>
            <person name="Chang L."/>
            <person name="Qiu J."/>
            <person name="Zhao L."/>
            <person name="Xie H.B."/>
            <person name="Fu W.Y."/>
            <person name="Jin J."/>
            <person name="Li X.W."/>
            <person name="Jiao Y."/>
            <person name="Zhou C.C."/>
            <person name="Tu T."/>
            <person name="Chai C.Y."/>
            <person name="Gao J.L."/>
            <person name="Fan L.J."/>
            <person name="van de Weg E."/>
            <person name="Wang J.Y."/>
            <person name="Gao Z.S."/>
        </authorList>
    </citation>
    <scope>NUCLEOTIDE SEQUENCE [LARGE SCALE GENOMIC DNA]</scope>
    <source>
        <tissue evidence="3">Leaves</tissue>
    </source>
</reference>
<organism evidence="3 4">
    <name type="scientific">Morella rubra</name>
    <name type="common">Chinese bayberry</name>
    <dbReference type="NCBI Taxonomy" id="262757"/>
    <lineage>
        <taxon>Eukaryota</taxon>
        <taxon>Viridiplantae</taxon>
        <taxon>Streptophyta</taxon>
        <taxon>Embryophyta</taxon>
        <taxon>Tracheophyta</taxon>
        <taxon>Spermatophyta</taxon>
        <taxon>Magnoliopsida</taxon>
        <taxon>eudicotyledons</taxon>
        <taxon>Gunneridae</taxon>
        <taxon>Pentapetalae</taxon>
        <taxon>rosids</taxon>
        <taxon>fabids</taxon>
        <taxon>Fagales</taxon>
        <taxon>Myricaceae</taxon>
        <taxon>Morella</taxon>
    </lineage>
</organism>
<dbReference type="GO" id="GO:0009793">
    <property type="term" value="P:embryo development ending in seed dormancy"/>
    <property type="evidence" value="ECO:0007669"/>
    <property type="project" value="InterPro"/>
</dbReference>
<evidence type="ECO:0000256" key="1">
    <source>
        <dbReference type="ARBA" id="ARBA00010975"/>
    </source>
</evidence>
<dbReference type="OrthoDB" id="758082at2759"/>
<gene>
    <name evidence="3" type="ORF">CJ030_MR1G008452</name>
</gene>
<proteinExistence type="inferred from homology"/>
<evidence type="ECO:0000313" key="4">
    <source>
        <dbReference type="Proteomes" id="UP000516437"/>
    </source>
</evidence>
<comment type="caution">
    <text evidence="3">The sequence shown here is derived from an EMBL/GenBank/DDBJ whole genome shotgun (WGS) entry which is preliminary data.</text>
</comment>
<accession>A0A6A1WN15</accession>
<comment type="similarity">
    <text evidence="1">Belongs to the LEA type 1 family.</text>
</comment>
<feature type="region of interest" description="Disordered" evidence="2">
    <location>
        <begin position="1"/>
        <end position="164"/>
    </location>
</feature>
<name>A0A6A1WN15_9ROSI</name>
<keyword evidence="4" id="KW-1185">Reference proteome</keyword>
<dbReference type="AlphaFoldDB" id="A0A6A1WN15"/>
<dbReference type="InterPro" id="IPR005513">
    <property type="entry name" value="LEA_1"/>
</dbReference>
<dbReference type="Pfam" id="PF03760">
    <property type="entry name" value="LEA_1"/>
    <property type="match status" value="1"/>
</dbReference>
<feature type="compositionally biased region" description="Low complexity" evidence="2">
    <location>
        <begin position="86"/>
        <end position="111"/>
    </location>
</feature>
<dbReference type="PANTHER" id="PTHR33493:SF2">
    <property type="entry name" value="LATE EMBRYOGENESIS ABUNDANT PROTEIN 46"/>
    <property type="match status" value="1"/>
</dbReference>
<evidence type="ECO:0000256" key="2">
    <source>
        <dbReference type="SAM" id="MobiDB-lite"/>
    </source>
</evidence>